<evidence type="ECO:0008006" key="5">
    <source>
        <dbReference type="Google" id="ProtNLM"/>
    </source>
</evidence>
<dbReference type="Proteomes" id="UP001211044">
    <property type="component" value="Chromosome"/>
</dbReference>
<keyword evidence="2" id="KW-0812">Transmembrane</keyword>
<protein>
    <recommendedName>
        <fullName evidence="5">DUF3068 domain-containing protein</fullName>
    </recommendedName>
</protein>
<dbReference type="KEGG" id="wne:PIG85_04235"/>
<organism evidence="3 4">
    <name type="scientific">Winkia neuii subsp. anitrata</name>
    <dbReference type="NCBI Taxonomy" id="29318"/>
    <lineage>
        <taxon>Bacteria</taxon>
        <taxon>Bacillati</taxon>
        <taxon>Actinomycetota</taxon>
        <taxon>Actinomycetes</taxon>
        <taxon>Actinomycetales</taxon>
        <taxon>Actinomycetaceae</taxon>
        <taxon>Winkia</taxon>
    </lineage>
</organism>
<feature type="region of interest" description="Disordered" evidence="1">
    <location>
        <begin position="258"/>
        <end position="360"/>
    </location>
</feature>
<name>A0AB38XS43_9ACTO</name>
<dbReference type="EMBL" id="CP116394">
    <property type="protein sequence ID" value="WCE46866.1"/>
    <property type="molecule type" value="Genomic_DNA"/>
</dbReference>
<dbReference type="RefSeq" id="WP_271694774.1">
    <property type="nucleotide sequence ID" value="NZ_CP116394.1"/>
</dbReference>
<evidence type="ECO:0000313" key="3">
    <source>
        <dbReference type="EMBL" id="WCE46866.1"/>
    </source>
</evidence>
<evidence type="ECO:0000256" key="2">
    <source>
        <dbReference type="SAM" id="Phobius"/>
    </source>
</evidence>
<keyword evidence="2" id="KW-1133">Transmembrane helix</keyword>
<evidence type="ECO:0000313" key="4">
    <source>
        <dbReference type="Proteomes" id="UP001211044"/>
    </source>
</evidence>
<evidence type="ECO:0000256" key="1">
    <source>
        <dbReference type="SAM" id="MobiDB-lite"/>
    </source>
</evidence>
<proteinExistence type="predicted"/>
<feature type="transmembrane region" description="Helical" evidence="2">
    <location>
        <begin position="171"/>
        <end position="194"/>
    </location>
</feature>
<keyword evidence="2" id="KW-0472">Membrane</keyword>
<sequence length="360" mass="38970">MLAILRRNIIALILGVIGLCLILAGIASATIWKPSPTVAATTTVQKLGVTRPGVLELIAKDVHIQASTSKGAVAIMVGRSRDVNAWVGQSGYTEINGLKTFTALDTKEVKGKNVDLPDPTNSDMWVQQEAKNGKAQMKWQNKEGSWSALIYSPEAPAKVQLTWHRTVTTPWLWPLVGAGIVFLLLAALSAVLALRSFRKRSGTGKNEPKTDTVSINVGSRKIEAPGRKALRQARERGESEIVVDGVSFPTGLIPVVSKKEDSAEEDAAETQAQDQADQKEEADSPESQLKEAEQPELTPEAEEAEPVATPEAETKDNEATAEGHNPEEELAVPVVELPKKSGSSRIDLSKFNFKKNKKEQ</sequence>
<feature type="compositionally biased region" description="Basic and acidic residues" evidence="1">
    <location>
        <begin position="276"/>
        <end position="293"/>
    </location>
</feature>
<accession>A0AB38XS43</accession>
<dbReference type="AlphaFoldDB" id="A0AB38XS43"/>
<gene>
    <name evidence="3" type="ORF">PIG85_04235</name>
</gene>
<reference evidence="3" key="1">
    <citation type="submission" date="2023-01" db="EMBL/GenBank/DDBJ databases">
        <title>Comparative Genomic Analysis of the Clinically-Derived Winkia Strain NY0527 Provides Evidence into the Taxonomic Reassignment of Winkia neuii and Characterizes Their Virulence Traits.</title>
        <authorList>
            <person name="Cai X."/>
            <person name="Peng Y."/>
            <person name="Li M."/>
            <person name="Qiu Y."/>
            <person name="Wang Y."/>
            <person name="Xu L."/>
            <person name="Hou Q."/>
        </authorList>
    </citation>
    <scope>NUCLEOTIDE SEQUENCE</scope>
    <source>
        <strain evidence="3">NY0527</strain>
    </source>
</reference>